<evidence type="ECO:0000259" key="6">
    <source>
        <dbReference type="Pfam" id="PF08546"/>
    </source>
</evidence>
<evidence type="ECO:0000313" key="8">
    <source>
        <dbReference type="Proteomes" id="UP000715441"/>
    </source>
</evidence>
<dbReference type="Pfam" id="PF02558">
    <property type="entry name" value="ApbA"/>
    <property type="match status" value="1"/>
</dbReference>
<dbReference type="InterPro" id="IPR013332">
    <property type="entry name" value="KPR_N"/>
</dbReference>
<dbReference type="GO" id="GO:0008677">
    <property type="term" value="F:2-dehydropantoate 2-reductase activity"/>
    <property type="evidence" value="ECO:0007669"/>
    <property type="project" value="UniProtKB-EC"/>
</dbReference>
<comment type="similarity">
    <text evidence="1 4">Belongs to the ketopantoate reductase family.</text>
</comment>
<dbReference type="Gene3D" id="1.10.1040.10">
    <property type="entry name" value="N-(1-d-carboxylethyl)-l-norvaline Dehydrogenase, domain 2"/>
    <property type="match status" value="1"/>
</dbReference>
<proteinExistence type="inferred from homology"/>
<evidence type="ECO:0000256" key="3">
    <source>
        <dbReference type="ARBA" id="ARBA00023002"/>
    </source>
</evidence>
<keyword evidence="3 4" id="KW-0560">Oxidoreductase</keyword>
<feature type="domain" description="Ketopantoate reductase C-terminal" evidence="6">
    <location>
        <begin position="167"/>
        <end position="286"/>
    </location>
</feature>
<comment type="caution">
    <text evidence="7">The sequence shown here is derived from an EMBL/GenBank/DDBJ whole genome shotgun (WGS) entry which is preliminary data.</text>
</comment>
<protein>
    <recommendedName>
        <fullName evidence="4">2-dehydropantoate 2-reductase</fullName>
        <ecNumber evidence="4">1.1.1.169</ecNumber>
    </recommendedName>
    <alternativeName>
        <fullName evidence="4">Ketopantoate reductase</fullName>
    </alternativeName>
</protein>
<dbReference type="InterPro" id="IPR003710">
    <property type="entry name" value="ApbA"/>
</dbReference>
<dbReference type="InterPro" id="IPR013328">
    <property type="entry name" value="6PGD_dom2"/>
</dbReference>
<dbReference type="InterPro" id="IPR036291">
    <property type="entry name" value="NAD(P)-bd_dom_sf"/>
</dbReference>
<dbReference type="NCBIfam" id="TIGR00745">
    <property type="entry name" value="apbA_panE"/>
    <property type="match status" value="1"/>
</dbReference>
<comment type="function">
    <text evidence="4">Catalyzes the NADPH-dependent reduction of ketopantoate into pantoic acid.</text>
</comment>
<dbReference type="EMBL" id="JAAXLS010000010">
    <property type="protein sequence ID" value="NKQ54741.1"/>
    <property type="molecule type" value="Genomic_DNA"/>
</dbReference>
<dbReference type="InterPro" id="IPR008927">
    <property type="entry name" value="6-PGluconate_DH-like_C_sf"/>
</dbReference>
<dbReference type="Proteomes" id="UP000715441">
    <property type="component" value="Unassembled WGS sequence"/>
</dbReference>
<organism evidence="7 8">
    <name type="scientific">Amycolatopsis acididurans</name>
    <dbReference type="NCBI Taxonomy" id="2724524"/>
    <lineage>
        <taxon>Bacteria</taxon>
        <taxon>Bacillati</taxon>
        <taxon>Actinomycetota</taxon>
        <taxon>Actinomycetes</taxon>
        <taxon>Pseudonocardiales</taxon>
        <taxon>Pseudonocardiaceae</taxon>
        <taxon>Amycolatopsis</taxon>
    </lineage>
</organism>
<comment type="pathway">
    <text evidence="4">Cofactor biosynthesis; (R)-pantothenate biosynthesis; (R)-pantoate from 3-methyl-2-oxobutanoate: step 2/2.</text>
</comment>
<evidence type="ECO:0000256" key="1">
    <source>
        <dbReference type="ARBA" id="ARBA00007870"/>
    </source>
</evidence>
<name>A0ABX1J4M1_9PSEU</name>
<feature type="domain" description="Ketopantoate reductase N-terminal" evidence="5">
    <location>
        <begin position="4"/>
        <end position="142"/>
    </location>
</feature>
<dbReference type="SUPFAM" id="SSF48179">
    <property type="entry name" value="6-phosphogluconate dehydrogenase C-terminal domain-like"/>
    <property type="match status" value="1"/>
</dbReference>
<dbReference type="NCBIfam" id="NF005091">
    <property type="entry name" value="PRK06522.2-2"/>
    <property type="match status" value="1"/>
</dbReference>
<keyword evidence="8" id="KW-1185">Reference proteome</keyword>
<dbReference type="Pfam" id="PF08546">
    <property type="entry name" value="ApbA_C"/>
    <property type="match status" value="1"/>
</dbReference>
<evidence type="ECO:0000259" key="5">
    <source>
        <dbReference type="Pfam" id="PF02558"/>
    </source>
</evidence>
<dbReference type="RefSeq" id="WP_168516940.1">
    <property type="nucleotide sequence ID" value="NZ_JAAXLS010000010.1"/>
</dbReference>
<evidence type="ECO:0000256" key="2">
    <source>
        <dbReference type="ARBA" id="ARBA00022857"/>
    </source>
</evidence>
<dbReference type="PANTHER" id="PTHR21708:SF26">
    <property type="entry name" value="2-DEHYDROPANTOATE 2-REDUCTASE"/>
    <property type="match status" value="1"/>
</dbReference>
<reference evidence="7 8" key="1">
    <citation type="submission" date="2020-04" db="EMBL/GenBank/DDBJ databases">
        <title>Novel species.</title>
        <authorList>
            <person name="Teo W.F.A."/>
            <person name="Lipun K."/>
            <person name="Srisuk N."/>
            <person name="Duangmal K."/>
        </authorList>
    </citation>
    <scope>NUCLEOTIDE SEQUENCE [LARGE SCALE GENOMIC DNA]</scope>
    <source>
        <strain evidence="7 8">K13G38</strain>
    </source>
</reference>
<evidence type="ECO:0000256" key="4">
    <source>
        <dbReference type="RuleBase" id="RU362068"/>
    </source>
</evidence>
<accession>A0ABX1J4M1</accession>
<keyword evidence="4" id="KW-0566">Pantothenate biosynthesis</keyword>
<dbReference type="PANTHER" id="PTHR21708">
    <property type="entry name" value="PROBABLE 2-DEHYDROPANTOATE 2-REDUCTASE"/>
    <property type="match status" value="1"/>
</dbReference>
<gene>
    <name evidence="7" type="ORF">HFP15_17805</name>
</gene>
<dbReference type="InterPro" id="IPR051402">
    <property type="entry name" value="KPR-Related"/>
</dbReference>
<keyword evidence="2 4" id="KW-0521">NADP</keyword>
<dbReference type="EC" id="1.1.1.169" evidence="4"/>
<evidence type="ECO:0000313" key="7">
    <source>
        <dbReference type="EMBL" id="NKQ54741.1"/>
    </source>
</evidence>
<comment type="catalytic activity">
    <reaction evidence="4">
        <text>(R)-pantoate + NADP(+) = 2-dehydropantoate + NADPH + H(+)</text>
        <dbReference type="Rhea" id="RHEA:16233"/>
        <dbReference type="ChEBI" id="CHEBI:11561"/>
        <dbReference type="ChEBI" id="CHEBI:15378"/>
        <dbReference type="ChEBI" id="CHEBI:15980"/>
        <dbReference type="ChEBI" id="CHEBI:57783"/>
        <dbReference type="ChEBI" id="CHEBI:58349"/>
        <dbReference type="EC" id="1.1.1.169"/>
    </reaction>
</comment>
<sequence>MSHVAVIGAGGVGTVLAAAMSDAGHEVTICARSTTPPLNLLSHGETRRLDLPVVRDPDRAGRVDWVLLCTKAHDTAGAVSWLSRLCGPETVVVVCQNGIGRAHQVKAVLRRGTVLPALVYIAAERAEAGLVVHRRGRRVVVPAEPAGRAFADLAAPVLDVDVEPDFGTAAWRKLLTNLAANPITALTGRRMDVFGDAEVHRLATAVLGEAVAVGRAEGARLGDPDVSETLDFYAAFSPDDGTSMLYDRLAGRGLEHEEFSGVVTALGRRHGIPTPANQALYALLGALTKNEGSTP</sequence>
<dbReference type="Gene3D" id="3.40.50.720">
    <property type="entry name" value="NAD(P)-binding Rossmann-like Domain"/>
    <property type="match status" value="1"/>
</dbReference>
<dbReference type="InterPro" id="IPR013752">
    <property type="entry name" value="KPA_reductase"/>
</dbReference>
<dbReference type="SUPFAM" id="SSF51735">
    <property type="entry name" value="NAD(P)-binding Rossmann-fold domains"/>
    <property type="match status" value="1"/>
</dbReference>